<accession>A0A9D4PJQ9</accession>
<gene>
    <name evidence="1" type="ORF">HPB52_020240</name>
</gene>
<evidence type="ECO:0000313" key="2">
    <source>
        <dbReference type="Proteomes" id="UP000821837"/>
    </source>
</evidence>
<keyword evidence="2" id="KW-1185">Reference proteome</keyword>
<proteinExistence type="predicted"/>
<name>A0A9D4PJQ9_RHISA</name>
<dbReference type="EMBL" id="JABSTV010001253">
    <property type="protein sequence ID" value="KAH7944487.1"/>
    <property type="molecule type" value="Genomic_DNA"/>
</dbReference>
<dbReference type="AlphaFoldDB" id="A0A9D4PJQ9"/>
<reference evidence="1" key="2">
    <citation type="submission" date="2021-09" db="EMBL/GenBank/DDBJ databases">
        <authorList>
            <person name="Jia N."/>
            <person name="Wang J."/>
            <person name="Shi W."/>
            <person name="Du L."/>
            <person name="Sun Y."/>
            <person name="Zhan W."/>
            <person name="Jiang J."/>
            <person name="Wang Q."/>
            <person name="Zhang B."/>
            <person name="Ji P."/>
            <person name="Sakyi L.B."/>
            <person name="Cui X."/>
            <person name="Yuan T."/>
            <person name="Jiang B."/>
            <person name="Yang W."/>
            <person name="Lam T.T.-Y."/>
            <person name="Chang Q."/>
            <person name="Ding S."/>
            <person name="Wang X."/>
            <person name="Zhu J."/>
            <person name="Ruan X."/>
            <person name="Zhao L."/>
            <person name="Wei J."/>
            <person name="Que T."/>
            <person name="Du C."/>
            <person name="Cheng J."/>
            <person name="Dai P."/>
            <person name="Han X."/>
            <person name="Huang E."/>
            <person name="Gao Y."/>
            <person name="Liu J."/>
            <person name="Shao H."/>
            <person name="Ye R."/>
            <person name="Li L."/>
            <person name="Wei W."/>
            <person name="Wang X."/>
            <person name="Wang C."/>
            <person name="Huo Q."/>
            <person name="Li W."/>
            <person name="Guo W."/>
            <person name="Chen H."/>
            <person name="Chen S."/>
            <person name="Zhou L."/>
            <person name="Zhou L."/>
            <person name="Ni X."/>
            <person name="Tian J."/>
            <person name="Zhou Y."/>
            <person name="Sheng Y."/>
            <person name="Liu T."/>
            <person name="Pan Y."/>
            <person name="Xia L."/>
            <person name="Li J."/>
            <person name="Zhao F."/>
            <person name="Cao W."/>
        </authorList>
    </citation>
    <scope>NUCLEOTIDE SEQUENCE</scope>
    <source>
        <strain evidence="1">Rsan-2018</strain>
        <tissue evidence="1">Larvae</tissue>
    </source>
</reference>
<reference evidence="1" key="1">
    <citation type="journal article" date="2020" name="Cell">
        <title>Large-Scale Comparative Analyses of Tick Genomes Elucidate Their Genetic Diversity and Vector Capacities.</title>
        <authorList>
            <consortium name="Tick Genome and Microbiome Consortium (TIGMIC)"/>
            <person name="Jia N."/>
            <person name="Wang J."/>
            <person name="Shi W."/>
            <person name="Du L."/>
            <person name="Sun Y."/>
            <person name="Zhan W."/>
            <person name="Jiang J.F."/>
            <person name="Wang Q."/>
            <person name="Zhang B."/>
            <person name="Ji P."/>
            <person name="Bell-Sakyi L."/>
            <person name="Cui X.M."/>
            <person name="Yuan T.T."/>
            <person name="Jiang B.G."/>
            <person name="Yang W.F."/>
            <person name="Lam T.T."/>
            <person name="Chang Q.C."/>
            <person name="Ding S.J."/>
            <person name="Wang X.J."/>
            <person name="Zhu J.G."/>
            <person name="Ruan X.D."/>
            <person name="Zhao L."/>
            <person name="Wei J.T."/>
            <person name="Ye R.Z."/>
            <person name="Que T.C."/>
            <person name="Du C.H."/>
            <person name="Zhou Y.H."/>
            <person name="Cheng J.X."/>
            <person name="Dai P.F."/>
            <person name="Guo W.B."/>
            <person name="Han X.H."/>
            <person name="Huang E.J."/>
            <person name="Li L.F."/>
            <person name="Wei W."/>
            <person name="Gao Y.C."/>
            <person name="Liu J.Z."/>
            <person name="Shao H.Z."/>
            <person name="Wang X."/>
            <person name="Wang C.C."/>
            <person name="Yang T.C."/>
            <person name="Huo Q.B."/>
            <person name="Li W."/>
            <person name="Chen H.Y."/>
            <person name="Chen S.E."/>
            <person name="Zhou L.G."/>
            <person name="Ni X.B."/>
            <person name="Tian J.H."/>
            <person name="Sheng Y."/>
            <person name="Liu T."/>
            <person name="Pan Y.S."/>
            <person name="Xia L.Y."/>
            <person name="Li J."/>
            <person name="Zhao F."/>
            <person name="Cao W.C."/>
        </authorList>
    </citation>
    <scope>NUCLEOTIDE SEQUENCE</scope>
    <source>
        <strain evidence="1">Rsan-2018</strain>
    </source>
</reference>
<organism evidence="1 2">
    <name type="scientific">Rhipicephalus sanguineus</name>
    <name type="common">Brown dog tick</name>
    <name type="synonym">Ixodes sanguineus</name>
    <dbReference type="NCBI Taxonomy" id="34632"/>
    <lineage>
        <taxon>Eukaryota</taxon>
        <taxon>Metazoa</taxon>
        <taxon>Ecdysozoa</taxon>
        <taxon>Arthropoda</taxon>
        <taxon>Chelicerata</taxon>
        <taxon>Arachnida</taxon>
        <taxon>Acari</taxon>
        <taxon>Parasitiformes</taxon>
        <taxon>Ixodida</taxon>
        <taxon>Ixodoidea</taxon>
        <taxon>Ixodidae</taxon>
        <taxon>Rhipicephalinae</taxon>
        <taxon>Rhipicephalus</taxon>
        <taxon>Rhipicephalus</taxon>
    </lineage>
</organism>
<evidence type="ECO:0000313" key="1">
    <source>
        <dbReference type="EMBL" id="KAH7944487.1"/>
    </source>
</evidence>
<protein>
    <submittedName>
        <fullName evidence="1">Uncharacterized protein</fullName>
    </submittedName>
</protein>
<sequence>MKRFSSDPCSVPCTRDFVKALKWPHNVYSRRLQRESEEQERQKRKMSVEIQPIAEKRTKLDEEKHTIEKRLASSKVMLQRAQGLMKAGLAQNNINDIESGQLLLAEANFNLSANMSKLQR</sequence>
<comment type="caution">
    <text evidence="1">The sequence shown here is derived from an EMBL/GenBank/DDBJ whole genome shotgun (WGS) entry which is preliminary data.</text>
</comment>
<dbReference type="Proteomes" id="UP000821837">
    <property type="component" value="Unassembled WGS sequence"/>
</dbReference>